<sequence length="122" mass="13129">IKTNSKNNKQRYENESNKAGVLIDSSGDVWPVGDAEWNYSWGGVPVGSRCIWKCRGSLPCRSDSAINLHLIGDMGIAADRLSPAGSAADTKQIFAISSGDVCVGVDEARARCGWHELCVVFN</sequence>
<dbReference type="AlphaFoldDB" id="A0A811V949"/>
<feature type="non-terminal residue" evidence="1">
    <location>
        <position position="1"/>
    </location>
</feature>
<keyword evidence="2" id="KW-1185">Reference proteome</keyword>
<reference evidence="1" key="1">
    <citation type="submission" date="2020-11" db="EMBL/GenBank/DDBJ databases">
        <authorList>
            <person name="Whitehead M."/>
        </authorList>
    </citation>
    <scope>NUCLEOTIDE SEQUENCE</scope>
    <source>
        <strain evidence="1">EGII</strain>
    </source>
</reference>
<evidence type="ECO:0000313" key="2">
    <source>
        <dbReference type="Proteomes" id="UP000606786"/>
    </source>
</evidence>
<gene>
    <name evidence="1" type="ORF">CCAP1982_LOCUS19632</name>
</gene>
<dbReference type="Proteomes" id="UP000606786">
    <property type="component" value="Unassembled WGS sequence"/>
</dbReference>
<protein>
    <submittedName>
        <fullName evidence="1">(Mediterranean fruit fly) hypothetical protein</fullName>
    </submittedName>
</protein>
<name>A0A811V949_CERCA</name>
<organism evidence="1 2">
    <name type="scientific">Ceratitis capitata</name>
    <name type="common">Mediterranean fruit fly</name>
    <name type="synonym">Tephritis capitata</name>
    <dbReference type="NCBI Taxonomy" id="7213"/>
    <lineage>
        <taxon>Eukaryota</taxon>
        <taxon>Metazoa</taxon>
        <taxon>Ecdysozoa</taxon>
        <taxon>Arthropoda</taxon>
        <taxon>Hexapoda</taxon>
        <taxon>Insecta</taxon>
        <taxon>Pterygota</taxon>
        <taxon>Neoptera</taxon>
        <taxon>Endopterygota</taxon>
        <taxon>Diptera</taxon>
        <taxon>Brachycera</taxon>
        <taxon>Muscomorpha</taxon>
        <taxon>Tephritoidea</taxon>
        <taxon>Tephritidae</taxon>
        <taxon>Ceratitis</taxon>
        <taxon>Ceratitis</taxon>
    </lineage>
</organism>
<evidence type="ECO:0000313" key="1">
    <source>
        <dbReference type="EMBL" id="CAD7011544.1"/>
    </source>
</evidence>
<accession>A0A811V949</accession>
<dbReference type="EMBL" id="CAJHJT010000056">
    <property type="protein sequence ID" value="CAD7011544.1"/>
    <property type="molecule type" value="Genomic_DNA"/>
</dbReference>
<proteinExistence type="predicted"/>
<comment type="caution">
    <text evidence="1">The sequence shown here is derived from an EMBL/GenBank/DDBJ whole genome shotgun (WGS) entry which is preliminary data.</text>
</comment>